<dbReference type="UniPathway" id="UPA00053">
    <property type="reaction ID" value="UER00089"/>
</dbReference>
<keyword evidence="4 7" id="KW-0808">Transferase</keyword>
<dbReference type="PANTHER" id="PTHR21090">
    <property type="entry name" value="AROM/DEHYDROQUINATE SYNTHASE"/>
    <property type="match status" value="1"/>
</dbReference>
<evidence type="ECO:0000256" key="6">
    <source>
        <dbReference type="ARBA" id="ARBA00044633"/>
    </source>
</evidence>
<protein>
    <recommendedName>
        <fullName evidence="7">3-phosphoshikimate 1-carboxyvinyltransferase</fullName>
        <ecNumber evidence="7">2.5.1.19</ecNumber>
    </recommendedName>
    <alternativeName>
        <fullName evidence="7">5-enolpyruvylshikimate-3-phosphate synthase</fullName>
        <shortName evidence="7">EPSP synthase</shortName>
        <shortName evidence="7">EPSPS</shortName>
    </alternativeName>
</protein>
<dbReference type="EC" id="2.5.1.19" evidence="7"/>
<keyword evidence="3 7" id="KW-0028">Amino-acid biosynthesis</keyword>
<keyword evidence="10" id="KW-1185">Reference proteome</keyword>
<dbReference type="InterPro" id="IPR001986">
    <property type="entry name" value="Enolpyruvate_Tfrase_dom"/>
</dbReference>
<sequence length="425" mass="45325" precursor="true">MNLICNKSRIKGRVPVPASKSHTIRAVAVASLAHGRSIIQKPLVSSDTLSSVECYRKLGAEIDTSSNDAWIVDGTEGRIPVSSARIDVGNSGTTLRLAISSAALADEGTFYFTGDKQIRSRPIQPLLGALNDLGARAESVNGDGKAPLEVTGTLRGGKTHIECPTSQYLSSLLMAAPLAGGETEIEVGLLNEPDYVRMTLDWLDRQGINYENDNMKRFHITGGQRYSAFEGRVAADFSSATFLLCAGAILDADILLTGLDFSDSQPDKAVVDYLRKMGADITVGPEGVAVRNSRLRGVEIDMNGTPDALPAMAVTAAFAEGETRLVNVPQARNKETDRIDCMARELAKMGASVEQLPDGLIIRGGGVRAAQVDGHHDHRIVMALAMAGMAVEGETVITTAEAMNVTFPDFVTLMDRLGANLRLEG</sequence>
<evidence type="ECO:0000256" key="4">
    <source>
        <dbReference type="ARBA" id="ARBA00022679"/>
    </source>
</evidence>
<feature type="binding site" evidence="7">
    <location>
        <position position="379"/>
    </location>
    <ligand>
        <name>phosphoenolpyruvate</name>
        <dbReference type="ChEBI" id="CHEBI:58702"/>
    </ligand>
</feature>
<dbReference type="Proteomes" id="UP000189674">
    <property type="component" value="Chromosome"/>
</dbReference>
<dbReference type="RefSeq" id="WP_146663847.1">
    <property type="nucleotide sequence ID" value="NZ_CP019791.1"/>
</dbReference>
<feature type="binding site" evidence="7">
    <location>
        <position position="121"/>
    </location>
    <ligand>
        <name>phosphoenolpyruvate</name>
        <dbReference type="ChEBI" id="CHEBI:58702"/>
    </ligand>
</feature>
<dbReference type="NCBIfam" id="TIGR01356">
    <property type="entry name" value="aroA"/>
    <property type="match status" value="1"/>
</dbReference>
<evidence type="ECO:0000256" key="7">
    <source>
        <dbReference type="HAMAP-Rule" id="MF_00210"/>
    </source>
</evidence>
<keyword evidence="7" id="KW-0963">Cytoplasm</keyword>
<evidence type="ECO:0000313" key="10">
    <source>
        <dbReference type="Proteomes" id="UP000189674"/>
    </source>
</evidence>
<feature type="binding site" evidence="7">
    <location>
        <position position="167"/>
    </location>
    <ligand>
        <name>3-phosphoshikimate</name>
        <dbReference type="ChEBI" id="CHEBI:145989"/>
    </ligand>
</feature>
<feature type="binding site" evidence="7">
    <location>
        <position position="25"/>
    </location>
    <ligand>
        <name>3-phosphoshikimate</name>
        <dbReference type="ChEBI" id="CHEBI:145989"/>
    </ligand>
</feature>
<dbReference type="GO" id="GO:0003866">
    <property type="term" value="F:3-phosphoshikimate 1-carboxyvinyltransferase activity"/>
    <property type="evidence" value="ECO:0007669"/>
    <property type="project" value="UniProtKB-UniRule"/>
</dbReference>
<feature type="active site" description="Proton acceptor" evidence="7">
    <location>
        <position position="307"/>
    </location>
</feature>
<comment type="subunit">
    <text evidence="7">Monomer.</text>
</comment>
<dbReference type="GO" id="GO:0008652">
    <property type="term" value="P:amino acid biosynthetic process"/>
    <property type="evidence" value="ECO:0007669"/>
    <property type="project" value="UniProtKB-KW"/>
</dbReference>
<comment type="similarity">
    <text evidence="2 7">Belongs to the EPSP synthase family.</text>
</comment>
<comment type="function">
    <text evidence="7">Catalyzes the transfer of the enolpyruvyl moiety of phosphoenolpyruvate (PEP) to the 5-hydroxyl of shikimate-3-phosphate (S3P) to produce enolpyruvyl shikimate-3-phosphate and inorganic phosphate.</text>
</comment>
<feature type="binding site" evidence="7">
    <location>
        <position position="307"/>
    </location>
    <ligand>
        <name>3-phosphoshikimate</name>
        <dbReference type="ChEBI" id="CHEBI:145989"/>
    </ligand>
</feature>
<feature type="binding site" evidence="7">
    <location>
        <position position="334"/>
    </location>
    <ligand>
        <name>3-phosphoshikimate</name>
        <dbReference type="ChEBI" id="CHEBI:145989"/>
    </ligand>
</feature>
<proteinExistence type="inferred from homology"/>
<dbReference type="InterPro" id="IPR023193">
    <property type="entry name" value="EPSP_synthase_CS"/>
</dbReference>
<dbReference type="Gene3D" id="3.65.10.10">
    <property type="entry name" value="Enolpyruvate transferase domain"/>
    <property type="match status" value="2"/>
</dbReference>
<dbReference type="PROSITE" id="PS00104">
    <property type="entry name" value="EPSP_SYNTHASE_1"/>
    <property type="match status" value="1"/>
</dbReference>
<feature type="binding site" evidence="7">
    <location>
        <position position="165"/>
    </location>
    <ligand>
        <name>3-phosphoshikimate</name>
        <dbReference type="ChEBI" id="CHEBI:145989"/>
    </ligand>
</feature>
<dbReference type="Pfam" id="PF00275">
    <property type="entry name" value="EPSP_synthase"/>
    <property type="match status" value="1"/>
</dbReference>
<feature type="binding site" evidence="7">
    <location>
        <position position="20"/>
    </location>
    <ligand>
        <name>phosphoenolpyruvate</name>
        <dbReference type="ChEBI" id="CHEBI:58702"/>
    </ligand>
</feature>
<keyword evidence="5 7" id="KW-0057">Aromatic amino acid biosynthesis</keyword>
<dbReference type="CDD" id="cd01556">
    <property type="entry name" value="EPSP_synthase"/>
    <property type="match status" value="1"/>
</dbReference>
<dbReference type="InterPro" id="IPR006264">
    <property type="entry name" value="EPSP_synthase"/>
</dbReference>
<evidence type="ECO:0000259" key="8">
    <source>
        <dbReference type="Pfam" id="PF00275"/>
    </source>
</evidence>
<dbReference type="HAMAP" id="MF_00210">
    <property type="entry name" value="EPSP_synth"/>
    <property type="match status" value="1"/>
</dbReference>
<organism evidence="9 10">
    <name type="scientific">Anaerohalosphaera lusitana</name>
    <dbReference type="NCBI Taxonomy" id="1936003"/>
    <lineage>
        <taxon>Bacteria</taxon>
        <taxon>Pseudomonadati</taxon>
        <taxon>Planctomycetota</taxon>
        <taxon>Phycisphaerae</taxon>
        <taxon>Sedimentisphaerales</taxon>
        <taxon>Anaerohalosphaeraceae</taxon>
        <taxon>Anaerohalosphaera</taxon>
    </lineage>
</organism>
<feature type="binding site" evidence="7">
    <location>
        <position position="338"/>
    </location>
    <ligand>
        <name>phosphoenolpyruvate</name>
        <dbReference type="ChEBI" id="CHEBI:58702"/>
    </ligand>
</feature>
<evidence type="ECO:0000256" key="1">
    <source>
        <dbReference type="ARBA" id="ARBA00004811"/>
    </source>
</evidence>
<gene>
    <name evidence="7 9" type="primary">aroA</name>
    <name evidence="9" type="ORF">STSP2_03451</name>
</gene>
<reference evidence="10" key="1">
    <citation type="submission" date="2017-02" db="EMBL/GenBank/DDBJ databases">
        <title>Comparative genomics and description of representatives of a novel lineage of planctomycetes thriving in anoxic sediments.</title>
        <authorList>
            <person name="Spring S."/>
            <person name="Bunk B."/>
            <person name="Sproer C."/>
        </authorList>
    </citation>
    <scope>NUCLEOTIDE SEQUENCE [LARGE SCALE GENOMIC DNA]</scope>
    <source>
        <strain evidence="10">ST-NAGAB-D1</strain>
    </source>
</reference>
<dbReference type="GO" id="GO:0005737">
    <property type="term" value="C:cytoplasm"/>
    <property type="evidence" value="ECO:0007669"/>
    <property type="project" value="UniProtKB-SubCell"/>
</dbReference>
<evidence type="ECO:0000256" key="3">
    <source>
        <dbReference type="ARBA" id="ARBA00022605"/>
    </source>
</evidence>
<accession>A0A1U9NQZ7</accession>
<name>A0A1U9NQZ7_9BACT</name>
<dbReference type="AlphaFoldDB" id="A0A1U9NQZ7"/>
<evidence type="ECO:0000313" key="9">
    <source>
        <dbReference type="EMBL" id="AQT70245.1"/>
    </source>
</evidence>
<dbReference type="OrthoDB" id="9809920at2"/>
<dbReference type="PIRSF" id="PIRSF000505">
    <property type="entry name" value="EPSPS"/>
    <property type="match status" value="1"/>
</dbReference>
<comment type="subcellular location">
    <subcellularLocation>
        <location evidence="7">Cytoplasm</location>
    </subcellularLocation>
</comment>
<dbReference type="KEGG" id="alus:STSP2_03451"/>
<comment type="pathway">
    <text evidence="1 7">Metabolic intermediate biosynthesis; chorismate biosynthesis; chorismate from D-erythrose 4-phosphate and phosphoenolpyruvate: step 6/7.</text>
</comment>
<feature type="binding site" evidence="7">
    <location>
        <position position="330"/>
    </location>
    <ligand>
        <name>3-phosphoshikimate</name>
        <dbReference type="ChEBI" id="CHEBI:145989"/>
    </ligand>
</feature>
<evidence type="ECO:0000256" key="2">
    <source>
        <dbReference type="ARBA" id="ARBA00009948"/>
    </source>
</evidence>
<feature type="binding site" evidence="7">
    <location>
        <position position="21"/>
    </location>
    <ligand>
        <name>3-phosphoshikimate</name>
        <dbReference type="ChEBI" id="CHEBI:145989"/>
    </ligand>
</feature>
<feature type="binding site" evidence="7">
    <location>
        <position position="167"/>
    </location>
    <ligand>
        <name>phosphoenolpyruvate</name>
        <dbReference type="ChEBI" id="CHEBI:58702"/>
    </ligand>
</feature>
<feature type="binding site" evidence="7">
    <location>
        <position position="20"/>
    </location>
    <ligand>
        <name>3-phosphoshikimate</name>
        <dbReference type="ChEBI" id="CHEBI:145989"/>
    </ligand>
</feature>
<comment type="caution">
    <text evidence="7">Lacks conserved residue(s) required for the propagation of feature annotation.</text>
</comment>
<dbReference type="SUPFAM" id="SSF55205">
    <property type="entry name" value="EPT/RTPC-like"/>
    <property type="match status" value="1"/>
</dbReference>
<dbReference type="EMBL" id="CP019791">
    <property type="protein sequence ID" value="AQT70245.1"/>
    <property type="molecule type" value="Genomic_DNA"/>
</dbReference>
<dbReference type="GO" id="GO:0009423">
    <property type="term" value="P:chorismate biosynthetic process"/>
    <property type="evidence" value="ECO:0007669"/>
    <property type="project" value="UniProtKB-UniRule"/>
</dbReference>
<comment type="catalytic activity">
    <reaction evidence="6">
        <text>3-phosphoshikimate + phosphoenolpyruvate = 5-O-(1-carboxyvinyl)-3-phosphoshikimate + phosphate</text>
        <dbReference type="Rhea" id="RHEA:21256"/>
        <dbReference type="ChEBI" id="CHEBI:43474"/>
        <dbReference type="ChEBI" id="CHEBI:57701"/>
        <dbReference type="ChEBI" id="CHEBI:58702"/>
        <dbReference type="ChEBI" id="CHEBI:145989"/>
        <dbReference type="EC" id="2.5.1.19"/>
    </reaction>
    <physiologicalReaction direction="left-to-right" evidence="6">
        <dbReference type="Rhea" id="RHEA:21257"/>
    </physiologicalReaction>
</comment>
<dbReference type="InterPro" id="IPR013792">
    <property type="entry name" value="RNA3'P_cycl/enolpyr_Trfase_a/b"/>
</dbReference>
<evidence type="ECO:0000256" key="5">
    <source>
        <dbReference type="ARBA" id="ARBA00023141"/>
    </source>
</evidence>
<feature type="binding site" evidence="7">
    <location>
        <position position="92"/>
    </location>
    <ligand>
        <name>phosphoenolpyruvate</name>
        <dbReference type="ChEBI" id="CHEBI:58702"/>
    </ligand>
</feature>
<dbReference type="GO" id="GO:0009073">
    <property type="term" value="P:aromatic amino acid family biosynthetic process"/>
    <property type="evidence" value="ECO:0007669"/>
    <property type="project" value="UniProtKB-KW"/>
</dbReference>
<dbReference type="STRING" id="1936003.STSP2_03451"/>
<feature type="domain" description="Enolpyruvate transferase" evidence="8">
    <location>
        <begin position="7"/>
        <end position="412"/>
    </location>
</feature>
<dbReference type="PANTHER" id="PTHR21090:SF5">
    <property type="entry name" value="PENTAFUNCTIONAL AROM POLYPEPTIDE"/>
    <property type="match status" value="1"/>
</dbReference>
<dbReference type="InterPro" id="IPR036968">
    <property type="entry name" value="Enolpyruvate_Tfrase_sf"/>
</dbReference>
<feature type="binding site" evidence="7">
    <location>
        <position position="166"/>
    </location>
    <ligand>
        <name>3-phosphoshikimate</name>
        <dbReference type="ChEBI" id="CHEBI:145989"/>
    </ligand>
</feature>